<evidence type="ECO:0000313" key="3">
    <source>
        <dbReference type="Proteomes" id="UP000515570"/>
    </source>
</evidence>
<dbReference type="AlphaFoldDB" id="A0A7G5FCK1"/>
<dbReference type="RefSeq" id="WP_182385151.1">
    <property type="nucleotide sequence ID" value="NZ_CP059833.1"/>
</dbReference>
<evidence type="ECO:0000259" key="1">
    <source>
        <dbReference type="SMART" id="SM00903"/>
    </source>
</evidence>
<name>A0A7G5FCK1_9CORY</name>
<feature type="domain" description="Flavin reductase like" evidence="1">
    <location>
        <begin position="19"/>
        <end position="176"/>
    </location>
</feature>
<reference evidence="2 3" key="1">
    <citation type="submission" date="2020-07" db="EMBL/GenBank/DDBJ databases">
        <title>non toxigenic Corynebacterium sp. nov from a clinical source.</title>
        <authorList>
            <person name="Bernier A.-M."/>
            <person name="Bernard K."/>
        </authorList>
    </citation>
    <scope>NUCLEOTIDE SEQUENCE [LARGE SCALE GENOMIC DNA]</scope>
    <source>
        <strain evidence="3">NML 93-0612</strain>
    </source>
</reference>
<dbReference type="PANTHER" id="PTHR43812:SF2">
    <property type="entry name" value="FLAVIN REDUCTASE LIKE DOMAIN-CONTAINING PROTEIN"/>
    <property type="match status" value="1"/>
</dbReference>
<protein>
    <submittedName>
        <fullName evidence="2">Flavin reductase family protein</fullName>
    </submittedName>
</protein>
<dbReference type="SUPFAM" id="SSF50475">
    <property type="entry name" value="FMN-binding split barrel"/>
    <property type="match status" value="1"/>
</dbReference>
<dbReference type="PANTHER" id="PTHR43812">
    <property type="entry name" value="BLR2425 PROTEIN"/>
    <property type="match status" value="1"/>
</dbReference>
<keyword evidence="3" id="KW-1185">Reference proteome</keyword>
<dbReference type="EMBL" id="CP059833">
    <property type="protein sequence ID" value="QMV84342.1"/>
    <property type="molecule type" value="Genomic_DNA"/>
</dbReference>
<accession>A0A7G5FCK1</accession>
<dbReference type="GO" id="GO:0016646">
    <property type="term" value="F:oxidoreductase activity, acting on the CH-NH group of donors, NAD or NADP as acceptor"/>
    <property type="evidence" value="ECO:0007669"/>
    <property type="project" value="UniProtKB-ARBA"/>
</dbReference>
<gene>
    <name evidence="2" type="ORF">HW450_08145</name>
</gene>
<sequence length="199" mass="21929">MYFYEPTKDIGLPYSPVNAIIAPRPIGWIGSQDGDGVANLAPYSFFNVFNRRPPIIGFSTIGYKDSIRNIEATGEFTWNLVDESLVDAMNQSSARVPAEVDEFELAGLDKRRGRIVAAPLVDRARAAFECRLSQVLRLTTADQAELDTWLVLGEVVGVHIDDELLEEGLFNTENARPVARGGGPATYFELGESFELFGP</sequence>
<evidence type="ECO:0000313" key="2">
    <source>
        <dbReference type="EMBL" id="QMV84342.1"/>
    </source>
</evidence>
<dbReference type="InterPro" id="IPR012349">
    <property type="entry name" value="Split_barrel_FMN-bd"/>
</dbReference>
<organism evidence="2 3">
    <name type="scientific">Corynebacterium hindlerae</name>
    <dbReference type="NCBI Taxonomy" id="699041"/>
    <lineage>
        <taxon>Bacteria</taxon>
        <taxon>Bacillati</taxon>
        <taxon>Actinomycetota</taxon>
        <taxon>Actinomycetes</taxon>
        <taxon>Mycobacteriales</taxon>
        <taxon>Corynebacteriaceae</taxon>
        <taxon>Corynebacterium</taxon>
    </lineage>
</organism>
<proteinExistence type="predicted"/>
<dbReference type="Gene3D" id="2.30.110.10">
    <property type="entry name" value="Electron Transport, Fmn-binding Protein, Chain A"/>
    <property type="match status" value="1"/>
</dbReference>
<dbReference type="SMART" id="SM00903">
    <property type="entry name" value="Flavin_Reduct"/>
    <property type="match status" value="1"/>
</dbReference>
<dbReference type="InterPro" id="IPR002563">
    <property type="entry name" value="Flavin_Rdtase-like_dom"/>
</dbReference>
<dbReference type="Proteomes" id="UP000515570">
    <property type="component" value="Chromosome"/>
</dbReference>
<dbReference type="GO" id="GO:0010181">
    <property type="term" value="F:FMN binding"/>
    <property type="evidence" value="ECO:0007669"/>
    <property type="project" value="InterPro"/>
</dbReference>
<dbReference type="Pfam" id="PF01613">
    <property type="entry name" value="Flavin_Reduct"/>
    <property type="match status" value="1"/>
</dbReference>